<keyword evidence="14" id="KW-1185">Reference proteome</keyword>
<evidence type="ECO:0000259" key="11">
    <source>
        <dbReference type="Pfam" id="PF00534"/>
    </source>
</evidence>
<comment type="pathway">
    <text evidence="1 10">Protein modification; protein glycosylation.</text>
</comment>
<name>A0ABR0AMF2_9CRUS</name>
<dbReference type="InterPro" id="IPR028098">
    <property type="entry name" value="Glyco_trans_4-like_N"/>
</dbReference>
<comment type="similarity">
    <text evidence="10">Belongs to the glycosyltransferase group 1 family.</text>
</comment>
<evidence type="ECO:0000256" key="10">
    <source>
        <dbReference type="RuleBase" id="RU367136"/>
    </source>
</evidence>
<evidence type="ECO:0000256" key="9">
    <source>
        <dbReference type="ARBA" id="ARBA00045104"/>
    </source>
</evidence>
<dbReference type="EC" id="2.4.1.132" evidence="10"/>
<evidence type="ECO:0000256" key="3">
    <source>
        <dbReference type="ARBA" id="ARBA00022679"/>
    </source>
</evidence>
<comment type="subcellular location">
    <subcellularLocation>
        <location evidence="10">Endoplasmic reticulum membrane</location>
        <topology evidence="10">Single-pass membrane protein</topology>
    </subcellularLocation>
</comment>
<reference evidence="13 14" key="1">
    <citation type="journal article" date="2023" name="Nucleic Acids Res.">
        <title>The hologenome of Daphnia magna reveals possible DNA methylation and microbiome-mediated evolution of the host genome.</title>
        <authorList>
            <person name="Chaturvedi A."/>
            <person name="Li X."/>
            <person name="Dhandapani V."/>
            <person name="Marshall H."/>
            <person name="Kissane S."/>
            <person name="Cuenca-Cambronero M."/>
            <person name="Asole G."/>
            <person name="Calvet F."/>
            <person name="Ruiz-Romero M."/>
            <person name="Marangio P."/>
            <person name="Guigo R."/>
            <person name="Rago D."/>
            <person name="Mirbahai L."/>
            <person name="Eastwood N."/>
            <person name="Colbourne J.K."/>
            <person name="Zhou J."/>
            <person name="Mallon E."/>
            <person name="Orsini L."/>
        </authorList>
    </citation>
    <scope>NUCLEOTIDE SEQUENCE [LARGE SCALE GENOMIC DNA]</scope>
    <source>
        <strain evidence="13">LRV0_1</strain>
    </source>
</reference>
<keyword evidence="2 10" id="KW-0328">Glycosyltransferase</keyword>
<keyword evidence="5" id="KW-0256">Endoplasmic reticulum</keyword>
<keyword evidence="7" id="KW-0472">Membrane</keyword>
<gene>
    <name evidence="13" type="ORF">OUZ56_015307</name>
</gene>
<dbReference type="EMBL" id="JAOYFB010000038">
    <property type="protein sequence ID" value="KAK4026298.1"/>
    <property type="molecule type" value="Genomic_DNA"/>
</dbReference>
<organism evidence="13 14">
    <name type="scientific">Daphnia magna</name>
    <dbReference type="NCBI Taxonomy" id="35525"/>
    <lineage>
        <taxon>Eukaryota</taxon>
        <taxon>Metazoa</taxon>
        <taxon>Ecdysozoa</taxon>
        <taxon>Arthropoda</taxon>
        <taxon>Crustacea</taxon>
        <taxon>Branchiopoda</taxon>
        <taxon>Diplostraca</taxon>
        <taxon>Cladocera</taxon>
        <taxon>Anomopoda</taxon>
        <taxon>Daphniidae</taxon>
        <taxon>Daphnia</taxon>
    </lineage>
</organism>
<feature type="domain" description="Glycosyltransferase subfamily 4-like N-terminal" evidence="12">
    <location>
        <begin position="43"/>
        <end position="216"/>
    </location>
</feature>
<accession>A0ABR0AMF2</accession>
<comment type="catalytic activity">
    <reaction evidence="8 10">
        <text>a beta-D-Man-(1-&gt;4)-beta-D-GlcNAc-(1-&gt;4)-alpha-D-GlcNAc-diphospho-di-trans,poly-cis-dolichol + GDP-alpha-D-mannose = an alpha-D-Man-(1-&gt;3)-beta-D-Man-(1-&gt;4)-beta-D-GlcNAc-(1-&gt;4)-alpha-D-GlcNAc-diphospho-di-trans,poly-cis-dolichol + GDP + H(+)</text>
        <dbReference type="Rhea" id="RHEA:29515"/>
        <dbReference type="Rhea" id="RHEA-COMP:19511"/>
        <dbReference type="Rhea" id="RHEA-COMP:19513"/>
        <dbReference type="ChEBI" id="CHEBI:15378"/>
        <dbReference type="ChEBI" id="CHEBI:57527"/>
        <dbReference type="ChEBI" id="CHEBI:58189"/>
        <dbReference type="ChEBI" id="CHEBI:58472"/>
        <dbReference type="ChEBI" id="CHEBI:132510"/>
        <dbReference type="EC" id="2.4.1.132"/>
    </reaction>
    <physiologicalReaction direction="left-to-right" evidence="8 10">
        <dbReference type="Rhea" id="RHEA:29516"/>
    </physiologicalReaction>
</comment>
<evidence type="ECO:0000256" key="4">
    <source>
        <dbReference type="ARBA" id="ARBA00022692"/>
    </source>
</evidence>
<sequence>MVYIIYQSPGAKTAFFKFNEIVNPQRQFSEMLKIVFLHPDLGIGGAERLVVDAALALQLKGHQVHIVTSYHDPAHCFPETRDGTIPVTISGNWLPRSIFGRFLALCAYIRMLWASFYTVFLSDMQPQVYFCDQVSICIPVLRLSTRVPVIYYCHFPDLLLASHKTWIKKLYRAPLDWIEEKTTGLATTTVVNSHFTAGVFCDTFKSIRRRPKVLYPSLNFRSFDRECGNSLSSVIGTKQVMDFVFLSINRYERKKNLGLAIKAFGLLKSFLGDAKIHLIMVGGYDYRLVENVEHYDELQKLTSSLQLGDCVTFLRSPSDETKTCLLKNCHTLLYTPDKEHFGIVPLEAMYCQLPVIAVNSGGPLETVEDHRTGYLCHPTVEDFAEKMKYLYENRNLATKMGERGRQRVIEHFSFNSFSQQLNELVGELTASRT</sequence>
<dbReference type="Proteomes" id="UP001234178">
    <property type="component" value="Unassembled WGS sequence"/>
</dbReference>
<dbReference type="InterPro" id="IPR027054">
    <property type="entry name" value="ALG2"/>
</dbReference>
<evidence type="ECO:0000256" key="7">
    <source>
        <dbReference type="ARBA" id="ARBA00023136"/>
    </source>
</evidence>
<dbReference type="PANTHER" id="PTHR45918">
    <property type="entry name" value="ALPHA-1,3/1,6-MANNOSYLTRANSFERASE ALG2"/>
    <property type="match status" value="1"/>
</dbReference>
<proteinExistence type="inferred from homology"/>
<evidence type="ECO:0000256" key="2">
    <source>
        <dbReference type="ARBA" id="ARBA00022676"/>
    </source>
</evidence>
<dbReference type="Pfam" id="PF00534">
    <property type="entry name" value="Glycos_transf_1"/>
    <property type="match status" value="1"/>
</dbReference>
<comment type="caution">
    <text evidence="13">The sequence shown here is derived from an EMBL/GenBank/DDBJ whole genome shotgun (WGS) entry which is preliminary data.</text>
</comment>
<evidence type="ECO:0000256" key="1">
    <source>
        <dbReference type="ARBA" id="ARBA00004922"/>
    </source>
</evidence>
<dbReference type="SUPFAM" id="SSF53756">
    <property type="entry name" value="UDP-Glycosyltransferase/glycogen phosphorylase"/>
    <property type="match status" value="1"/>
</dbReference>
<dbReference type="CDD" id="cd03805">
    <property type="entry name" value="GT4_ALG2-like"/>
    <property type="match status" value="1"/>
</dbReference>
<evidence type="ECO:0000256" key="5">
    <source>
        <dbReference type="ARBA" id="ARBA00022824"/>
    </source>
</evidence>
<feature type="domain" description="Glycosyl transferase family 1" evidence="11">
    <location>
        <begin position="238"/>
        <end position="407"/>
    </location>
</feature>
<evidence type="ECO:0000313" key="13">
    <source>
        <dbReference type="EMBL" id="KAK4026298.1"/>
    </source>
</evidence>
<protein>
    <recommendedName>
        <fullName evidence="10">Alpha-1,3/1,6-mannosyltransferase ALG2</fullName>
        <ecNumber evidence="10">2.4.1.132</ecNumber>
        <ecNumber evidence="10">2.4.1.257</ecNumber>
    </recommendedName>
    <alternativeName>
        <fullName evidence="10">GDP-Man:Man(1)GlcNAc(2)-PP-Dol alpha-1,3-mannosyltransferase</fullName>
    </alternativeName>
</protein>
<comment type="function">
    <text evidence="10">Mannosylates Man(2)GlcNAc(2)-dolichol diphosphate and Man(1)GlcNAc(2)-dolichol diphosphate to form Man(3)GlcNAc(2)-dolichol diphosphate.</text>
</comment>
<keyword evidence="4" id="KW-0812">Transmembrane</keyword>
<evidence type="ECO:0000256" key="6">
    <source>
        <dbReference type="ARBA" id="ARBA00022989"/>
    </source>
</evidence>
<dbReference type="InterPro" id="IPR001296">
    <property type="entry name" value="Glyco_trans_1"/>
</dbReference>
<keyword evidence="6" id="KW-1133">Transmembrane helix</keyword>
<dbReference type="PANTHER" id="PTHR45918:SF1">
    <property type="entry name" value="ALPHA-1,3_1,6-MANNOSYLTRANSFERASE ALG2"/>
    <property type="match status" value="1"/>
</dbReference>
<evidence type="ECO:0000259" key="12">
    <source>
        <dbReference type="Pfam" id="PF13439"/>
    </source>
</evidence>
<dbReference type="EC" id="2.4.1.257" evidence="10"/>
<comment type="catalytic activity">
    <reaction evidence="9 10">
        <text>an alpha-D-Man-(1-&gt;3)-beta-D-Man-(1-&gt;4)-beta-D-GlcNAc-(1-&gt;4)-alpha-D-GlcNAc-diphospho-di-trans,poly-cis-dolichol + GDP-alpha-D-mannose = an alpha-D-Man-(1-&gt;3)-[alpha-D-Man-(1-&gt;6)]-beta-D-Man-(1-&gt;4)-beta-D-GlcNAc-(1-&gt;4)-alpha-D-GlcNAc-diphospho-di-trans,poly-cis-dolichol + GDP + H(+)</text>
        <dbReference type="Rhea" id="RHEA:29519"/>
        <dbReference type="Rhea" id="RHEA-COMP:19513"/>
        <dbReference type="Rhea" id="RHEA-COMP:19515"/>
        <dbReference type="ChEBI" id="CHEBI:15378"/>
        <dbReference type="ChEBI" id="CHEBI:57527"/>
        <dbReference type="ChEBI" id="CHEBI:58189"/>
        <dbReference type="ChEBI" id="CHEBI:132510"/>
        <dbReference type="ChEBI" id="CHEBI:132511"/>
        <dbReference type="EC" id="2.4.1.257"/>
    </reaction>
    <physiologicalReaction direction="left-to-right" evidence="9 10">
        <dbReference type="Rhea" id="RHEA:29520"/>
    </physiologicalReaction>
</comment>
<dbReference type="Pfam" id="PF13439">
    <property type="entry name" value="Glyco_transf_4"/>
    <property type="match status" value="1"/>
</dbReference>
<evidence type="ECO:0000256" key="8">
    <source>
        <dbReference type="ARBA" id="ARBA00045103"/>
    </source>
</evidence>
<evidence type="ECO:0000313" key="14">
    <source>
        <dbReference type="Proteomes" id="UP001234178"/>
    </source>
</evidence>
<keyword evidence="3 10" id="KW-0808">Transferase</keyword>
<dbReference type="Gene3D" id="3.40.50.2000">
    <property type="entry name" value="Glycogen Phosphorylase B"/>
    <property type="match status" value="2"/>
</dbReference>